<accession>A0A8D2L1D7</accession>
<name>A0A8D2L1D7_VARKO</name>
<reference evidence="1" key="1">
    <citation type="submission" date="2025-08" db="UniProtKB">
        <authorList>
            <consortium name="Ensembl"/>
        </authorList>
    </citation>
    <scope>IDENTIFICATION</scope>
</reference>
<keyword evidence="2" id="KW-1185">Reference proteome</keyword>
<proteinExistence type="predicted"/>
<dbReference type="Proteomes" id="UP000694545">
    <property type="component" value="Unplaced"/>
</dbReference>
<protein>
    <submittedName>
        <fullName evidence="1">Uncharacterized protein</fullName>
    </submittedName>
</protein>
<evidence type="ECO:0000313" key="1">
    <source>
        <dbReference type="Ensembl" id="ENSVKKP00000015474.1"/>
    </source>
</evidence>
<reference evidence="1" key="2">
    <citation type="submission" date="2025-09" db="UniProtKB">
        <authorList>
            <consortium name="Ensembl"/>
        </authorList>
    </citation>
    <scope>IDENTIFICATION</scope>
</reference>
<evidence type="ECO:0000313" key="2">
    <source>
        <dbReference type="Proteomes" id="UP000694545"/>
    </source>
</evidence>
<dbReference type="AlphaFoldDB" id="A0A8D2L1D7"/>
<dbReference type="Ensembl" id="ENSVKKT00000015844.1">
    <property type="protein sequence ID" value="ENSVKKP00000015474.1"/>
    <property type="gene ID" value="ENSVKKG00000010590.1"/>
</dbReference>
<sequence length="156" mass="17308">CLISIVQEKPQHSLSSLENLSKFWLNGPKSPKEATVSPLQQVQIAEETQEEEEGIAVVKQKKGDGEKKALALDSENKALPEWEVEVHPDLLSCSKDNILVILSTGSVKGLMAQPRLSRRNLSSLWIEDLGKVNVISAKYISSFLKANILEYLVNLQ</sequence>
<organism evidence="1 2">
    <name type="scientific">Varanus komodoensis</name>
    <name type="common">Komodo dragon</name>
    <dbReference type="NCBI Taxonomy" id="61221"/>
    <lineage>
        <taxon>Eukaryota</taxon>
        <taxon>Metazoa</taxon>
        <taxon>Chordata</taxon>
        <taxon>Craniata</taxon>
        <taxon>Vertebrata</taxon>
        <taxon>Euteleostomi</taxon>
        <taxon>Lepidosauria</taxon>
        <taxon>Squamata</taxon>
        <taxon>Bifurcata</taxon>
        <taxon>Unidentata</taxon>
        <taxon>Episquamata</taxon>
        <taxon>Toxicofera</taxon>
        <taxon>Anguimorpha</taxon>
        <taxon>Paleoanguimorpha</taxon>
        <taxon>Varanoidea</taxon>
        <taxon>Varanidae</taxon>
        <taxon>Varanus</taxon>
    </lineage>
</organism>